<organism evidence="1 2">
    <name type="scientific">Paragemmobacter aquarius</name>
    <dbReference type="NCBI Taxonomy" id="2169400"/>
    <lineage>
        <taxon>Bacteria</taxon>
        <taxon>Pseudomonadati</taxon>
        <taxon>Pseudomonadota</taxon>
        <taxon>Alphaproteobacteria</taxon>
        <taxon>Rhodobacterales</taxon>
        <taxon>Paracoccaceae</taxon>
        <taxon>Paragemmobacter</taxon>
    </lineage>
</organism>
<sequence>MMSNQADHAFDGLRFEACPCGMIEPCSGWMAPPLTYYLHCPGCGHWEEGNRAELVVARWNNRWRAASLAAGIVWGDPNGARRARA</sequence>
<gene>
    <name evidence="1" type="ORF">HYN69_10495</name>
</gene>
<dbReference type="Proteomes" id="UP000244496">
    <property type="component" value="Chromosome"/>
</dbReference>
<evidence type="ECO:0000313" key="1">
    <source>
        <dbReference type="EMBL" id="AWB48872.1"/>
    </source>
</evidence>
<evidence type="ECO:0000313" key="2">
    <source>
        <dbReference type="Proteomes" id="UP000244496"/>
    </source>
</evidence>
<dbReference type="KEGG" id="geh:HYN69_10495"/>
<name>A0A2S0UM41_9RHOB</name>
<reference evidence="1 2" key="1">
    <citation type="submission" date="2018-04" db="EMBL/GenBank/DDBJ databases">
        <title>Genome sequencing of Gemmobacter.</title>
        <authorList>
            <person name="Yi H."/>
            <person name="Baek M.-G."/>
        </authorList>
    </citation>
    <scope>NUCLEOTIDE SEQUENCE [LARGE SCALE GENOMIC DNA]</scope>
    <source>
        <strain evidence="1 2">HYN0069</strain>
    </source>
</reference>
<proteinExistence type="predicted"/>
<keyword evidence="2" id="KW-1185">Reference proteome</keyword>
<accession>A0A2S0UM41</accession>
<dbReference type="AlphaFoldDB" id="A0A2S0UM41"/>
<protein>
    <submittedName>
        <fullName evidence="1">Uncharacterized protein</fullName>
    </submittedName>
</protein>
<dbReference type="EMBL" id="CP028918">
    <property type="protein sequence ID" value="AWB48872.1"/>
    <property type="molecule type" value="Genomic_DNA"/>
</dbReference>